<dbReference type="EMBL" id="JAAIUW010000001">
    <property type="protein sequence ID" value="KAF7844384.1"/>
    <property type="molecule type" value="Genomic_DNA"/>
</dbReference>
<dbReference type="Proteomes" id="UP000634136">
    <property type="component" value="Unassembled WGS sequence"/>
</dbReference>
<name>A0A834XHD8_9FABA</name>
<evidence type="ECO:0000313" key="1">
    <source>
        <dbReference type="EMBL" id="KAF7844384.1"/>
    </source>
</evidence>
<accession>A0A834XHD8</accession>
<keyword evidence="2" id="KW-1185">Reference proteome</keyword>
<gene>
    <name evidence="1" type="ORF">G2W53_001289</name>
</gene>
<reference evidence="1" key="1">
    <citation type="submission" date="2020-09" db="EMBL/GenBank/DDBJ databases">
        <title>Genome-Enabled Discovery of Anthraquinone Biosynthesis in Senna tora.</title>
        <authorList>
            <person name="Kang S.-H."/>
            <person name="Pandey R.P."/>
            <person name="Lee C.-M."/>
            <person name="Sim J.-S."/>
            <person name="Jeong J.-T."/>
            <person name="Choi B.-S."/>
            <person name="Jung M."/>
            <person name="Ginzburg D."/>
            <person name="Zhao K."/>
            <person name="Won S.Y."/>
            <person name="Oh T.-J."/>
            <person name="Yu Y."/>
            <person name="Kim N.-H."/>
            <person name="Lee O.R."/>
            <person name="Lee T.-H."/>
            <person name="Bashyal P."/>
            <person name="Kim T.-S."/>
            <person name="Lee W.-H."/>
            <person name="Kawkins C."/>
            <person name="Kim C.-K."/>
            <person name="Kim J.S."/>
            <person name="Ahn B.O."/>
            <person name="Rhee S.Y."/>
            <person name="Sohng J.K."/>
        </authorList>
    </citation>
    <scope>NUCLEOTIDE SEQUENCE</scope>
    <source>
        <tissue evidence="1">Leaf</tissue>
    </source>
</reference>
<sequence length="143" mass="16738">MCCCTSESYRSLCIVFRNPRGFNAQMGLMITWKVCEVMSKHILNRKSPLNLKRIQEIQVKYVVAQVSQIDRFALNLEIPVDLMLEWDLRSHRRCVKSGLNTFEPKIAIESQKNSRSTVKCVVALLRQTDRFTFYVRIPRDLLL</sequence>
<proteinExistence type="predicted"/>
<dbReference type="AlphaFoldDB" id="A0A834XHD8"/>
<comment type="caution">
    <text evidence="1">The sequence shown here is derived from an EMBL/GenBank/DDBJ whole genome shotgun (WGS) entry which is preliminary data.</text>
</comment>
<evidence type="ECO:0000313" key="2">
    <source>
        <dbReference type="Proteomes" id="UP000634136"/>
    </source>
</evidence>
<organism evidence="1 2">
    <name type="scientific">Senna tora</name>
    <dbReference type="NCBI Taxonomy" id="362788"/>
    <lineage>
        <taxon>Eukaryota</taxon>
        <taxon>Viridiplantae</taxon>
        <taxon>Streptophyta</taxon>
        <taxon>Embryophyta</taxon>
        <taxon>Tracheophyta</taxon>
        <taxon>Spermatophyta</taxon>
        <taxon>Magnoliopsida</taxon>
        <taxon>eudicotyledons</taxon>
        <taxon>Gunneridae</taxon>
        <taxon>Pentapetalae</taxon>
        <taxon>rosids</taxon>
        <taxon>fabids</taxon>
        <taxon>Fabales</taxon>
        <taxon>Fabaceae</taxon>
        <taxon>Caesalpinioideae</taxon>
        <taxon>Cassia clade</taxon>
        <taxon>Senna</taxon>
    </lineage>
</organism>
<protein>
    <submittedName>
        <fullName evidence="1">Uncharacterized protein</fullName>
    </submittedName>
</protein>